<keyword evidence="2" id="KW-1003">Cell membrane</keyword>
<dbReference type="GO" id="GO:0051301">
    <property type="term" value="P:cell division"/>
    <property type="evidence" value="ECO:0007669"/>
    <property type="project" value="UniProtKB-KW"/>
</dbReference>
<proteinExistence type="predicted"/>
<keyword evidence="8" id="KW-0131">Cell cycle</keyword>
<evidence type="ECO:0000256" key="6">
    <source>
        <dbReference type="SAM" id="Phobius"/>
    </source>
</evidence>
<evidence type="ECO:0000256" key="1">
    <source>
        <dbReference type="ARBA" id="ARBA00004651"/>
    </source>
</evidence>
<dbReference type="PANTHER" id="PTHR47755:SF1">
    <property type="entry name" value="CELL DIVISION PROTEIN FTSX"/>
    <property type="match status" value="1"/>
</dbReference>
<feature type="transmembrane region" description="Helical" evidence="6">
    <location>
        <begin position="278"/>
        <end position="304"/>
    </location>
</feature>
<evidence type="ECO:0000256" key="2">
    <source>
        <dbReference type="ARBA" id="ARBA00022475"/>
    </source>
</evidence>
<evidence type="ECO:0000259" key="7">
    <source>
        <dbReference type="Pfam" id="PF02687"/>
    </source>
</evidence>
<organism evidence="8 9">
    <name type="scientific">Novosphingobium fuchskuhlense</name>
    <dbReference type="NCBI Taxonomy" id="1117702"/>
    <lineage>
        <taxon>Bacteria</taxon>
        <taxon>Pseudomonadati</taxon>
        <taxon>Pseudomonadota</taxon>
        <taxon>Alphaproteobacteria</taxon>
        <taxon>Sphingomonadales</taxon>
        <taxon>Sphingomonadaceae</taxon>
        <taxon>Novosphingobium</taxon>
    </lineage>
</organism>
<dbReference type="Pfam" id="PF02687">
    <property type="entry name" value="FtsX"/>
    <property type="match status" value="1"/>
</dbReference>
<protein>
    <submittedName>
        <fullName evidence="8">Cell division protein</fullName>
    </submittedName>
</protein>
<dbReference type="GO" id="GO:0005886">
    <property type="term" value="C:plasma membrane"/>
    <property type="evidence" value="ECO:0007669"/>
    <property type="project" value="UniProtKB-SubCell"/>
</dbReference>
<gene>
    <name evidence="8" type="ORF">AQZ52_01095</name>
</gene>
<keyword evidence="5 6" id="KW-0472">Membrane</keyword>
<feature type="transmembrane region" description="Helical" evidence="6">
    <location>
        <begin position="181"/>
        <end position="201"/>
    </location>
</feature>
<comment type="subcellular location">
    <subcellularLocation>
        <location evidence="1">Cell membrane</location>
        <topology evidence="1">Multi-pass membrane protein</topology>
    </subcellularLocation>
</comment>
<dbReference type="GO" id="GO:0032153">
    <property type="term" value="C:cell division site"/>
    <property type="evidence" value="ECO:0007669"/>
    <property type="project" value="TreeGrafter"/>
</dbReference>
<dbReference type="STRING" id="1117702.AQZ52_01095"/>
<evidence type="ECO:0000256" key="4">
    <source>
        <dbReference type="ARBA" id="ARBA00022989"/>
    </source>
</evidence>
<keyword evidence="3 6" id="KW-0812">Transmembrane</keyword>
<evidence type="ECO:0000256" key="5">
    <source>
        <dbReference type="ARBA" id="ARBA00023136"/>
    </source>
</evidence>
<dbReference type="RefSeq" id="WP_067906115.1">
    <property type="nucleotide sequence ID" value="NZ_KQ954244.1"/>
</dbReference>
<feature type="transmembrane region" description="Helical" evidence="6">
    <location>
        <begin position="234"/>
        <end position="258"/>
    </location>
</feature>
<dbReference type="Proteomes" id="UP000058012">
    <property type="component" value="Unassembled WGS sequence"/>
</dbReference>
<accession>A0A117UZ96</accession>
<dbReference type="AlphaFoldDB" id="A0A117UZ96"/>
<keyword evidence="8" id="KW-0132">Cell division</keyword>
<dbReference type="PANTHER" id="PTHR47755">
    <property type="entry name" value="CELL DIVISION PROTEIN FTSX"/>
    <property type="match status" value="1"/>
</dbReference>
<reference evidence="8 9" key="1">
    <citation type="submission" date="2015-10" db="EMBL/GenBank/DDBJ databases">
        <title>Draft genome sequence of Novosphingobium fuchskuhlense DSM 25065 isolated from a surface water sample of the southwest basin of Lake Grosse Fuchskuhle.</title>
        <authorList>
            <person name="Ruckert C."/>
            <person name="Winkler A."/>
            <person name="Glaeser J."/>
            <person name="Grossart H.-P."/>
            <person name="Kalinowski J."/>
            <person name="Glaeser S."/>
        </authorList>
    </citation>
    <scope>NUCLEOTIDE SEQUENCE [LARGE SCALE GENOMIC DNA]</scope>
    <source>
        <strain evidence="8 9">FNE08-7</strain>
    </source>
</reference>
<keyword evidence="9" id="KW-1185">Reference proteome</keyword>
<evidence type="ECO:0000256" key="3">
    <source>
        <dbReference type="ARBA" id="ARBA00022692"/>
    </source>
</evidence>
<dbReference type="EMBL" id="LLZS01000001">
    <property type="protein sequence ID" value="KUR73598.1"/>
    <property type="molecule type" value="Genomic_DNA"/>
</dbReference>
<sequence length="308" mass="31890">MGLLSSLFERWRAPAAASDPRLLPEGQFAGPMPWVIAIMISLTVVAAASGLALRNAAETASADLEGGVTVQIVTAAPSERVRQAAAVLAVLHKAPEVAEARQVAQEELNTLVEPWLGTRPGDDVEALPIPALIDVRLKGAATPDRVAHLRALVVPAASAARVDAQAGWLAPVFSAIGTLQWLAGGLIALLALATMAAVLLASRNALGNHRETIEIVHMLGGTDRQIARVFQRSMAFDAAAGGLAGLLLGVVTIAALSRQFAGLGSGMVAGAVLHWQDWLVIAAIPLAGVALAVLTARMTVLAALRRML</sequence>
<dbReference type="OrthoDB" id="8478373at2"/>
<comment type="caution">
    <text evidence="8">The sequence shown here is derived from an EMBL/GenBank/DDBJ whole genome shotgun (WGS) entry which is preliminary data.</text>
</comment>
<feature type="domain" description="ABC3 transporter permease C-terminal" evidence="7">
    <location>
        <begin position="186"/>
        <end position="303"/>
    </location>
</feature>
<name>A0A117UZ96_9SPHN</name>
<dbReference type="InterPro" id="IPR004513">
    <property type="entry name" value="FtsX"/>
</dbReference>
<dbReference type="InterPro" id="IPR003838">
    <property type="entry name" value="ABC3_permease_C"/>
</dbReference>
<evidence type="ECO:0000313" key="9">
    <source>
        <dbReference type="Proteomes" id="UP000058012"/>
    </source>
</evidence>
<evidence type="ECO:0000313" key="8">
    <source>
        <dbReference type="EMBL" id="KUR73598.1"/>
    </source>
</evidence>
<keyword evidence="4 6" id="KW-1133">Transmembrane helix</keyword>